<comment type="caution">
    <text evidence="3">The sequence shown here is derived from an EMBL/GenBank/DDBJ whole genome shotgun (WGS) entry which is preliminary data.</text>
</comment>
<evidence type="ECO:0000313" key="4">
    <source>
        <dbReference type="Proteomes" id="UP000281118"/>
    </source>
</evidence>
<dbReference type="EMBL" id="RXFT01000005">
    <property type="protein sequence ID" value="RUR68322.1"/>
    <property type="molecule type" value="Genomic_DNA"/>
</dbReference>
<feature type="compositionally biased region" description="Low complexity" evidence="1">
    <location>
        <begin position="54"/>
        <end position="72"/>
    </location>
</feature>
<accession>A0A3S1F195</accession>
<organism evidence="3 4">
    <name type="scientific">Variovorax guangxiensis</name>
    <dbReference type="NCBI Taxonomy" id="1775474"/>
    <lineage>
        <taxon>Bacteria</taxon>
        <taxon>Pseudomonadati</taxon>
        <taxon>Pseudomonadota</taxon>
        <taxon>Betaproteobacteria</taxon>
        <taxon>Burkholderiales</taxon>
        <taxon>Comamonadaceae</taxon>
        <taxon>Variovorax</taxon>
    </lineage>
</organism>
<gene>
    <name evidence="3" type="ORF">EJP67_14765</name>
</gene>
<sequence length="282" mass="29825">MSKKQGARAAWRACGIALAVAAISAHAESDAAAADPQRSQATEAVADAPIVPAAPMEPAAPTPAAAAASPAPQTRVRFARGNYKPGIEQLRVVRRENTMNNVAGQVALNIALSVITGGVSVGAQGFSKDDLGGATLEALKDDPLGVNPAIGELSDALSKVATGIYRKRAEAAYATALTDGSAPEEIEEARKVQAVADTPLLPGAWHLVYENLTGSDELFRLKFGAELGRAGFMRPPASCFYQSEPVAWSEWQADNWQRLREERAKAVTRCTETLSATPEKFW</sequence>
<evidence type="ECO:0000313" key="3">
    <source>
        <dbReference type="EMBL" id="RUR68322.1"/>
    </source>
</evidence>
<evidence type="ECO:0000256" key="2">
    <source>
        <dbReference type="SAM" id="SignalP"/>
    </source>
</evidence>
<name>A0A3S1F195_9BURK</name>
<dbReference type="Proteomes" id="UP000281118">
    <property type="component" value="Unassembled WGS sequence"/>
</dbReference>
<evidence type="ECO:0000256" key="1">
    <source>
        <dbReference type="SAM" id="MobiDB-lite"/>
    </source>
</evidence>
<proteinExistence type="predicted"/>
<dbReference type="OrthoDB" id="8858761at2"/>
<feature type="chain" id="PRO_5018641840" evidence="2">
    <location>
        <begin position="28"/>
        <end position="282"/>
    </location>
</feature>
<dbReference type="AlphaFoldDB" id="A0A3S1F195"/>
<protein>
    <submittedName>
        <fullName evidence="3">Uncharacterized protein</fullName>
    </submittedName>
</protein>
<keyword evidence="2" id="KW-0732">Signal</keyword>
<feature type="signal peptide" evidence="2">
    <location>
        <begin position="1"/>
        <end position="27"/>
    </location>
</feature>
<reference evidence="3 4" key="1">
    <citation type="submission" date="2018-12" db="EMBL/GenBank/DDBJ databases">
        <title>The genome sequences of Variovorax guangxiensis DSM 27352.</title>
        <authorList>
            <person name="Gao J."/>
            <person name="Sun J."/>
        </authorList>
    </citation>
    <scope>NUCLEOTIDE SEQUENCE [LARGE SCALE GENOMIC DNA]</scope>
    <source>
        <strain evidence="3 4">DSM 27352</strain>
    </source>
</reference>
<feature type="region of interest" description="Disordered" evidence="1">
    <location>
        <begin position="54"/>
        <end position="73"/>
    </location>
</feature>